<dbReference type="PANTHER" id="PTHR47062">
    <property type="match status" value="1"/>
</dbReference>
<reference evidence="5 6" key="1">
    <citation type="journal article" date="2013" name="Genome Announc.">
        <title>Genome sequences for three denitrifying bacterial strains isolated from a uranium- and nitrate-contaminated subsurface environment.</title>
        <authorList>
            <person name="Venkatramanan R."/>
            <person name="Prakash O."/>
            <person name="Woyke T."/>
            <person name="Chain P."/>
            <person name="Goodwin L.A."/>
            <person name="Watson D."/>
            <person name="Brooks S."/>
            <person name="Kostka J.E."/>
            <person name="Green S.J."/>
        </authorList>
    </citation>
    <scope>NUCLEOTIDE SEQUENCE [LARGE SCALE GENOMIC DNA]</scope>
    <source>
        <strain evidence="5 6">1NES1</strain>
    </source>
</reference>
<evidence type="ECO:0000256" key="1">
    <source>
        <dbReference type="ARBA" id="ARBA00023016"/>
    </source>
</evidence>
<dbReference type="InterPro" id="IPR002068">
    <property type="entry name" value="A-crystallin/Hsp20_dom"/>
</dbReference>
<evidence type="ECO:0000313" key="6">
    <source>
        <dbReference type="Proteomes" id="UP000005952"/>
    </source>
</evidence>
<dbReference type="HOGENOM" id="CLU_046737_4_2_5"/>
<sequence length="187" mass="20765">MLFLPLCCGCREAGPHQEEPDSIAGPAHMSLLMEDMFMRHTEFAPFYRSAIGFDRLFQLLDQSTGFDSESTYPPYNIERTGENAYRISLAVAGFSPEELKIEVKEQTLSVSGEKAAEAEGKTYLHRGIAARAFERRFQLADHVDVTGAKFENGLLHVDLVRNVPESKKPRTIAIGSSEAKQLEAQAA</sequence>
<comment type="similarity">
    <text evidence="2 3">Belongs to the small heat shock protein (HSP20) family.</text>
</comment>
<dbReference type="Proteomes" id="UP000005952">
    <property type="component" value="Chromosome"/>
</dbReference>
<evidence type="ECO:0000313" key="5">
    <source>
        <dbReference type="EMBL" id="AGK59044.1"/>
    </source>
</evidence>
<dbReference type="InterPro" id="IPR037913">
    <property type="entry name" value="ACD_IbpA/B"/>
</dbReference>
<dbReference type="STRING" id="670307.HYPDE_36863"/>
<dbReference type="CDD" id="cd06470">
    <property type="entry name" value="ACD_IbpA-B_like"/>
    <property type="match status" value="1"/>
</dbReference>
<evidence type="ECO:0000259" key="4">
    <source>
        <dbReference type="PROSITE" id="PS01031"/>
    </source>
</evidence>
<dbReference type="Pfam" id="PF00011">
    <property type="entry name" value="HSP20"/>
    <property type="match status" value="1"/>
</dbReference>
<dbReference type="eggNOG" id="COG0071">
    <property type="taxonomic scope" value="Bacteria"/>
</dbReference>
<keyword evidence="1 5" id="KW-0346">Stress response</keyword>
<accession>N0B659</accession>
<keyword evidence="6" id="KW-1185">Reference proteome</keyword>
<dbReference type="PANTHER" id="PTHR47062:SF1">
    <property type="entry name" value="SMALL HEAT SHOCK PROTEIN IBPA"/>
    <property type="match status" value="1"/>
</dbReference>
<feature type="domain" description="SHSP" evidence="4">
    <location>
        <begin position="66"/>
        <end position="177"/>
    </location>
</feature>
<evidence type="ECO:0000256" key="2">
    <source>
        <dbReference type="PROSITE-ProRule" id="PRU00285"/>
    </source>
</evidence>
<evidence type="ECO:0000256" key="3">
    <source>
        <dbReference type="RuleBase" id="RU003616"/>
    </source>
</evidence>
<name>N0B659_9HYPH</name>
<dbReference type="AlphaFoldDB" id="N0B659"/>
<proteinExistence type="inferred from homology"/>
<gene>
    <name evidence="5" type="ORF">HYPDE_36863</name>
</gene>
<dbReference type="SUPFAM" id="SSF49764">
    <property type="entry name" value="HSP20-like chaperones"/>
    <property type="match status" value="1"/>
</dbReference>
<dbReference type="PROSITE" id="PS01031">
    <property type="entry name" value="SHSP"/>
    <property type="match status" value="1"/>
</dbReference>
<dbReference type="EMBL" id="CP005587">
    <property type="protein sequence ID" value="AGK59044.1"/>
    <property type="molecule type" value="Genomic_DNA"/>
</dbReference>
<dbReference type="InterPro" id="IPR008978">
    <property type="entry name" value="HSP20-like_chaperone"/>
</dbReference>
<dbReference type="Gene3D" id="2.60.40.790">
    <property type="match status" value="1"/>
</dbReference>
<organism evidence="5 6">
    <name type="scientific">Hyphomicrobium denitrificans 1NES1</name>
    <dbReference type="NCBI Taxonomy" id="670307"/>
    <lineage>
        <taxon>Bacteria</taxon>
        <taxon>Pseudomonadati</taxon>
        <taxon>Pseudomonadota</taxon>
        <taxon>Alphaproteobacteria</taxon>
        <taxon>Hyphomicrobiales</taxon>
        <taxon>Hyphomicrobiaceae</taxon>
        <taxon>Hyphomicrobium</taxon>
    </lineage>
</organism>
<dbReference type="KEGG" id="hdt:HYPDE_36863"/>
<protein>
    <submittedName>
        <fullName evidence="5">Heat shock protein Hsp20</fullName>
    </submittedName>
</protein>